<name>S9SPI2_PAEAL</name>
<sequence>GQWTKMPDDMKAQILEGAEKGASPEQSLERFKSIAKDTKVSEEGTNYILTAELSGDGMKELAKSLMT</sequence>
<evidence type="ECO:0000313" key="1">
    <source>
        <dbReference type="EMBL" id="EPY06003.1"/>
    </source>
</evidence>
<organism evidence="1 2">
    <name type="scientific">Paenibacillus alvei TS-15</name>
    <dbReference type="NCBI Taxonomy" id="1117108"/>
    <lineage>
        <taxon>Bacteria</taxon>
        <taxon>Bacillati</taxon>
        <taxon>Bacillota</taxon>
        <taxon>Bacilli</taxon>
        <taxon>Bacillales</taxon>
        <taxon>Paenibacillaceae</taxon>
        <taxon>Paenibacillus</taxon>
    </lineage>
</organism>
<proteinExistence type="predicted"/>
<reference evidence="1 2" key="1">
    <citation type="submission" date="2013-05" db="EMBL/GenBank/DDBJ databases">
        <authorList>
            <person name="Strain E.A."/>
            <person name="Brown E."/>
            <person name="Allard M.W."/>
            <person name="Luo Y.L."/>
        </authorList>
    </citation>
    <scope>NUCLEOTIDE SEQUENCE [LARGE SCALE GENOMIC DNA]</scope>
    <source>
        <strain evidence="1 2">TS-15</strain>
    </source>
</reference>
<dbReference type="Proteomes" id="UP000015344">
    <property type="component" value="Unassembled WGS sequence"/>
</dbReference>
<comment type="caution">
    <text evidence="1">The sequence shown here is derived from an EMBL/GenBank/DDBJ whole genome shotgun (WGS) entry which is preliminary data.</text>
</comment>
<protein>
    <submittedName>
        <fullName evidence="1">Uncharacterized protein</fullName>
    </submittedName>
</protein>
<feature type="non-terminal residue" evidence="1">
    <location>
        <position position="1"/>
    </location>
</feature>
<gene>
    <name evidence="1" type="ORF">PAALTS15_17146</name>
</gene>
<dbReference type="AlphaFoldDB" id="S9SPI2"/>
<dbReference type="RefSeq" id="WP_021260718.1">
    <property type="nucleotide sequence ID" value="NZ_ATMT01000059.1"/>
</dbReference>
<dbReference type="EMBL" id="ATMT01000059">
    <property type="protein sequence ID" value="EPY06003.1"/>
    <property type="molecule type" value="Genomic_DNA"/>
</dbReference>
<dbReference type="InterPro" id="IPR046720">
    <property type="entry name" value="DUF6612"/>
</dbReference>
<accession>S9SPI2</accession>
<evidence type="ECO:0000313" key="2">
    <source>
        <dbReference type="Proteomes" id="UP000015344"/>
    </source>
</evidence>
<dbReference type="Pfam" id="PF20316">
    <property type="entry name" value="DUF6612"/>
    <property type="match status" value="1"/>
</dbReference>
<feature type="non-terminal residue" evidence="1">
    <location>
        <position position="67"/>
    </location>
</feature>